<keyword evidence="1" id="KW-0472">Membrane</keyword>
<keyword evidence="1" id="KW-0812">Transmembrane</keyword>
<proteinExistence type="predicted"/>
<feature type="transmembrane region" description="Helical" evidence="1">
    <location>
        <begin position="15"/>
        <end position="37"/>
    </location>
</feature>
<keyword evidence="3" id="KW-1185">Reference proteome</keyword>
<dbReference type="EMBL" id="JXSL01000023">
    <property type="protein sequence ID" value="KIL99504.1"/>
    <property type="molecule type" value="Genomic_DNA"/>
</dbReference>
<reference evidence="2 3" key="1">
    <citation type="submission" date="2015-01" db="EMBL/GenBank/DDBJ databases">
        <title>Genome Sequence of Magnetospirillum magnetotacticum Strain MS-1.</title>
        <authorList>
            <person name="Marinov G.K."/>
            <person name="Smalley M.D."/>
            <person name="DeSalvo G."/>
        </authorList>
    </citation>
    <scope>NUCLEOTIDE SEQUENCE [LARGE SCALE GENOMIC DNA]</scope>
    <source>
        <strain evidence="2 3">MS-1</strain>
    </source>
</reference>
<dbReference type="RefSeq" id="WP_269078870.1">
    <property type="nucleotide sequence ID" value="NZ_JXSL01000023.1"/>
</dbReference>
<evidence type="ECO:0000313" key="2">
    <source>
        <dbReference type="EMBL" id="KIL99504.1"/>
    </source>
</evidence>
<accession>A0A0C2YID9</accession>
<dbReference type="Proteomes" id="UP000031971">
    <property type="component" value="Unassembled WGS sequence"/>
</dbReference>
<keyword evidence="1" id="KW-1133">Transmembrane helix</keyword>
<organism evidence="2 3">
    <name type="scientific">Paramagnetospirillum magnetotacticum MS-1</name>
    <dbReference type="NCBI Taxonomy" id="272627"/>
    <lineage>
        <taxon>Bacteria</taxon>
        <taxon>Pseudomonadati</taxon>
        <taxon>Pseudomonadota</taxon>
        <taxon>Alphaproteobacteria</taxon>
        <taxon>Rhodospirillales</taxon>
        <taxon>Magnetospirillaceae</taxon>
        <taxon>Paramagnetospirillum</taxon>
    </lineage>
</organism>
<name>A0A0C2YID9_PARME</name>
<dbReference type="AlphaFoldDB" id="A0A0C2YID9"/>
<evidence type="ECO:0000313" key="3">
    <source>
        <dbReference type="Proteomes" id="UP000031971"/>
    </source>
</evidence>
<comment type="caution">
    <text evidence="2">The sequence shown here is derived from an EMBL/GenBank/DDBJ whole genome shotgun (WGS) entry which is preliminary data.</text>
</comment>
<evidence type="ECO:0000256" key="1">
    <source>
        <dbReference type="SAM" id="Phobius"/>
    </source>
</evidence>
<protein>
    <submittedName>
        <fullName evidence="2">Uncharacterized protein</fullName>
    </submittedName>
</protein>
<dbReference type="STRING" id="272627.CCC_04020"/>
<sequence>MTPPPFPHRCILDSIGGTLACGLALSLVAGIALRLMALGHP</sequence>
<gene>
    <name evidence="2" type="ORF">CCC_04020</name>
</gene>